<dbReference type="GO" id="GO:0008270">
    <property type="term" value="F:zinc ion binding"/>
    <property type="evidence" value="ECO:0007669"/>
    <property type="project" value="UniProtKB-KW"/>
</dbReference>
<feature type="region of interest" description="Disordered" evidence="2">
    <location>
        <begin position="208"/>
        <end position="310"/>
    </location>
</feature>
<dbReference type="GO" id="GO:0003676">
    <property type="term" value="F:nucleic acid binding"/>
    <property type="evidence" value="ECO:0007669"/>
    <property type="project" value="InterPro"/>
</dbReference>
<proteinExistence type="predicted"/>
<feature type="compositionally biased region" description="Basic and acidic residues" evidence="2">
    <location>
        <begin position="265"/>
        <end position="277"/>
    </location>
</feature>
<name>A0AAV2F7V0_9ROSI</name>
<reference evidence="4 5" key="1">
    <citation type="submission" date="2024-04" db="EMBL/GenBank/DDBJ databases">
        <authorList>
            <person name="Fracassetti M."/>
        </authorList>
    </citation>
    <scope>NUCLEOTIDE SEQUENCE [LARGE SCALE GENOMIC DNA]</scope>
</reference>
<dbReference type="PROSITE" id="PS50158">
    <property type="entry name" value="ZF_CCHC"/>
    <property type="match status" value="1"/>
</dbReference>
<feature type="compositionally biased region" description="Polar residues" evidence="2">
    <location>
        <begin position="135"/>
        <end position="149"/>
    </location>
</feature>
<evidence type="ECO:0000256" key="1">
    <source>
        <dbReference type="PROSITE-ProRule" id="PRU00047"/>
    </source>
</evidence>
<dbReference type="Proteomes" id="UP001497516">
    <property type="component" value="Chromosome 6"/>
</dbReference>
<evidence type="ECO:0000313" key="5">
    <source>
        <dbReference type="Proteomes" id="UP001497516"/>
    </source>
</evidence>
<evidence type="ECO:0000256" key="2">
    <source>
        <dbReference type="SAM" id="MobiDB-lite"/>
    </source>
</evidence>
<dbReference type="InterPro" id="IPR025836">
    <property type="entry name" value="Zn_knuckle_CX2CX4HX4C"/>
</dbReference>
<evidence type="ECO:0000259" key="3">
    <source>
        <dbReference type="PROSITE" id="PS50158"/>
    </source>
</evidence>
<accession>A0AAV2F7V0</accession>
<feature type="region of interest" description="Disordered" evidence="2">
    <location>
        <begin position="396"/>
        <end position="425"/>
    </location>
</feature>
<organism evidence="4 5">
    <name type="scientific">Linum trigynum</name>
    <dbReference type="NCBI Taxonomy" id="586398"/>
    <lineage>
        <taxon>Eukaryota</taxon>
        <taxon>Viridiplantae</taxon>
        <taxon>Streptophyta</taxon>
        <taxon>Embryophyta</taxon>
        <taxon>Tracheophyta</taxon>
        <taxon>Spermatophyta</taxon>
        <taxon>Magnoliopsida</taxon>
        <taxon>eudicotyledons</taxon>
        <taxon>Gunneridae</taxon>
        <taxon>Pentapetalae</taxon>
        <taxon>rosids</taxon>
        <taxon>fabids</taxon>
        <taxon>Malpighiales</taxon>
        <taxon>Linaceae</taxon>
        <taxon>Linum</taxon>
    </lineage>
</organism>
<feature type="compositionally biased region" description="Basic residues" evidence="2">
    <location>
        <begin position="278"/>
        <end position="295"/>
    </location>
</feature>
<keyword evidence="1" id="KW-0863">Zinc-finger</keyword>
<feature type="region of interest" description="Disordered" evidence="2">
    <location>
        <begin position="53"/>
        <end position="157"/>
    </location>
</feature>
<evidence type="ECO:0000313" key="4">
    <source>
        <dbReference type="EMBL" id="CAL1394316.1"/>
    </source>
</evidence>
<dbReference type="Pfam" id="PF14392">
    <property type="entry name" value="zf-CCHC_4"/>
    <property type="match status" value="1"/>
</dbReference>
<keyword evidence="1" id="KW-0862">Zinc</keyword>
<keyword evidence="1" id="KW-0479">Metal-binding</keyword>
<feature type="domain" description="CCHC-type" evidence="3">
    <location>
        <begin position="32"/>
        <end position="47"/>
    </location>
</feature>
<dbReference type="InterPro" id="IPR001878">
    <property type="entry name" value="Znf_CCHC"/>
</dbReference>
<dbReference type="EMBL" id="OZ034819">
    <property type="protein sequence ID" value="CAL1394316.1"/>
    <property type="molecule type" value="Genomic_DNA"/>
</dbReference>
<gene>
    <name evidence="4" type="ORF">LTRI10_LOCUS34828</name>
</gene>
<dbReference type="AlphaFoldDB" id="A0AAV2F7V0"/>
<feature type="compositionally biased region" description="Basic and acidic residues" evidence="2">
    <location>
        <begin position="296"/>
        <end position="305"/>
    </location>
</feature>
<keyword evidence="5" id="KW-1185">Reference proteome</keyword>
<sequence length="448" mass="49404">MVNSTIGKVLESNLFACNFWVSLKYEYLPSFCFRCGRVGHVIRACTSDPPARKENFGPHMSTRKLGNRIYDTDDNNPSFARGGKSGERHGQPVLGPDRQLSGHPRKAVAPSPAGKVRRQSPRGFHVSREPKIQLGRQSRPTRAVQQQPWRNGARDADEEGRIQEFHGAQAMGLADAPVAIDAELTVEQPAERPVILPPAEVRRRRLILDDSEDEAPPTSGRSSPAAAPEGKKGGRRLVKLADALSAAGVPKTREAPRSNRRKRSSVLDRGEKGETSRKKGGAGRTGKKQGGRQGKRAVEKERVQEAEVEENALAEGKKIVIEEAAVPRESDGSQSEEDELRFVIKSRIQPIDKENVGQNGRVKQVVAAFEANLAITEDQTHEDLAEGDMVLKLNEYGSNLDDGTHKRPLQEIEEGLESSPTPKRQFVEEISETVEVEEASHKWPQSDK</sequence>
<protein>
    <recommendedName>
        <fullName evidence="3">CCHC-type domain-containing protein</fullName>
    </recommendedName>
</protein>